<evidence type="ECO:0000313" key="2">
    <source>
        <dbReference type="EnsemblPlants" id="OPUNC07G06640.1"/>
    </source>
</evidence>
<reference evidence="2" key="1">
    <citation type="submission" date="2015-04" db="UniProtKB">
        <authorList>
            <consortium name="EnsemblPlants"/>
        </authorList>
    </citation>
    <scope>IDENTIFICATION</scope>
</reference>
<feature type="domain" description="F-box" evidence="1">
    <location>
        <begin position="27"/>
        <end position="67"/>
    </location>
</feature>
<dbReference type="Proteomes" id="UP000026962">
    <property type="component" value="Chromosome 7"/>
</dbReference>
<dbReference type="InterPro" id="IPR013187">
    <property type="entry name" value="F-box-assoc_dom_typ3"/>
</dbReference>
<dbReference type="OMA" id="IRWETSA"/>
<proteinExistence type="predicted"/>
<dbReference type="STRING" id="4537.A0A0E0LIE0"/>
<dbReference type="InterPro" id="IPR036047">
    <property type="entry name" value="F-box-like_dom_sf"/>
</dbReference>
<dbReference type="Pfam" id="PF12937">
    <property type="entry name" value="F-box-like"/>
    <property type="match status" value="1"/>
</dbReference>
<dbReference type="AlphaFoldDB" id="A0A0E0LIE0"/>
<dbReference type="Gramene" id="OPUNC07G06640.1">
    <property type="protein sequence ID" value="OPUNC07G06640.1"/>
    <property type="gene ID" value="OPUNC07G06640"/>
</dbReference>
<accession>A0A0E0LIE0</accession>
<dbReference type="PANTHER" id="PTHR31111">
    <property type="entry name" value="BNAA05G37150D PROTEIN-RELATED"/>
    <property type="match status" value="1"/>
</dbReference>
<organism evidence="2">
    <name type="scientific">Oryza punctata</name>
    <name type="common">Red rice</name>
    <dbReference type="NCBI Taxonomy" id="4537"/>
    <lineage>
        <taxon>Eukaryota</taxon>
        <taxon>Viridiplantae</taxon>
        <taxon>Streptophyta</taxon>
        <taxon>Embryophyta</taxon>
        <taxon>Tracheophyta</taxon>
        <taxon>Spermatophyta</taxon>
        <taxon>Magnoliopsida</taxon>
        <taxon>Liliopsida</taxon>
        <taxon>Poales</taxon>
        <taxon>Poaceae</taxon>
        <taxon>BOP clade</taxon>
        <taxon>Oryzoideae</taxon>
        <taxon>Oryzeae</taxon>
        <taxon>Oryzinae</taxon>
        <taxon>Oryza</taxon>
    </lineage>
</organism>
<evidence type="ECO:0000259" key="1">
    <source>
        <dbReference type="SMART" id="SM00256"/>
    </source>
</evidence>
<dbReference type="Pfam" id="PF08268">
    <property type="entry name" value="FBA_3"/>
    <property type="match status" value="1"/>
</dbReference>
<dbReference type="CDD" id="cd22157">
    <property type="entry name" value="F-box_AtFBW1-like"/>
    <property type="match status" value="1"/>
</dbReference>
<dbReference type="SUPFAM" id="SSF81383">
    <property type="entry name" value="F-box domain"/>
    <property type="match status" value="1"/>
</dbReference>
<evidence type="ECO:0000313" key="3">
    <source>
        <dbReference type="Proteomes" id="UP000026962"/>
    </source>
</evidence>
<dbReference type="InterPro" id="IPR001810">
    <property type="entry name" value="F-box_dom"/>
</dbReference>
<dbReference type="eggNOG" id="ENOG502R49P">
    <property type="taxonomic scope" value="Eukaryota"/>
</dbReference>
<dbReference type="PANTHER" id="PTHR31111:SF133">
    <property type="entry name" value="OS07G0196600 PROTEIN"/>
    <property type="match status" value="1"/>
</dbReference>
<reference evidence="2" key="2">
    <citation type="submission" date="2018-05" db="EMBL/GenBank/DDBJ databases">
        <title>OpunRS2 (Oryza punctata Reference Sequence Version 2).</title>
        <authorList>
            <person name="Zhang J."/>
            <person name="Kudrna D."/>
            <person name="Lee S."/>
            <person name="Talag J."/>
            <person name="Welchert J."/>
            <person name="Wing R.A."/>
        </authorList>
    </citation>
    <scope>NUCLEOTIDE SEQUENCE [LARGE SCALE GENOMIC DNA]</scope>
</reference>
<dbReference type="EnsemblPlants" id="OPUNC07G06640.1">
    <property type="protein sequence ID" value="OPUNC07G06640.1"/>
    <property type="gene ID" value="OPUNC07G06640"/>
</dbReference>
<keyword evidence="3" id="KW-1185">Reference proteome</keyword>
<dbReference type="SMART" id="SM00256">
    <property type="entry name" value="FBOX"/>
    <property type="match status" value="1"/>
</dbReference>
<dbReference type="HOGENOM" id="CLU_033501_1_0_1"/>
<name>A0A0E0LIE0_ORYPU</name>
<sequence length="396" mass="43069">MAPPPPKRRRVDGGNYPLLATSNDGVLPADLLHDILLRLPARPACRLRAVCRPWRAMLSDPRFAAAHTARHPDPHLVVAACDRFDAGGIELVDVYLVDVSGDVAKRVPAGRCDPDEVSSTRDGVALLVGNDRRLRVLDAASSAGTVSLVPDDEHHPINCSFTLGRAASSGEHKVLRICTVVQGERQVCAVLTLAAAGRQIARWRDAPSPPYAVRTRRGDVAVAGGVAYFLLRHASYGADWLAAFDLAAEQWRPDLVDGPPPAAWRPIPDRPRVTLAELRGALVVAYDDHRAAALDMWFLLAGDGEQQQQHWSKQYTVTMPYHRRPWRWDGGESAEPVVVLDDGRIVFWVWAGGGSRRGGGVMRVYDPITGGHTDVATAARCAHVGVYTGNLMSLVK</sequence>
<protein>
    <recommendedName>
        <fullName evidence="1">F-box domain-containing protein</fullName>
    </recommendedName>
</protein>
<dbReference type="Gene3D" id="1.20.1280.50">
    <property type="match status" value="1"/>
</dbReference>